<reference evidence="3" key="1">
    <citation type="submission" date="2023-07" db="EMBL/GenBank/DDBJ databases">
        <authorList>
            <person name="Stuckert A."/>
        </authorList>
    </citation>
    <scope>NUCLEOTIDE SEQUENCE</scope>
</reference>
<dbReference type="Proteomes" id="UP001176940">
    <property type="component" value="Unassembled WGS sequence"/>
</dbReference>
<evidence type="ECO:0000313" key="4">
    <source>
        <dbReference type="Proteomes" id="UP001176940"/>
    </source>
</evidence>
<feature type="domain" description="Reverse transcriptase" evidence="2">
    <location>
        <begin position="450"/>
        <end position="696"/>
    </location>
</feature>
<gene>
    <name evidence="3" type="ORF">RIMI_LOCUS909379</name>
</gene>
<evidence type="ECO:0000259" key="2">
    <source>
        <dbReference type="PROSITE" id="PS50878"/>
    </source>
</evidence>
<keyword evidence="4" id="KW-1185">Reference proteome</keyword>
<feature type="coiled-coil region" evidence="1">
    <location>
        <begin position="97"/>
        <end position="158"/>
    </location>
</feature>
<proteinExistence type="predicted"/>
<comment type="caution">
    <text evidence="3">The sequence shown here is derived from an EMBL/GenBank/DDBJ whole genome shotgun (WGS) entry which is preliminary data.</text>
</comment>
<dbReference type="EMBL" id="CAUEEQ010001134">
    <property type="protein sequence ID" value="CAJ0918999.1"/>
    <property type="molecule type" value="Genomic_DNA"/>
</dbReference>
<evidence type="ECO:0000313" key="3">
    <source>
        <dbReference type="EMBL" id="CAJ0918999.1"/>
    </source>
</evidence>
<evidence type="ECO:0000256" key="1">
    <source>
        <dbReference type="SAM" id="Coils"/>
    </source>
</evidence>
<dbReference type="PANTHER" id="PTHR21301">
    <property type="entry name" value="REVERSE TRANSCRIPTASE"/>
    <property type="match status" value="1"/>
</dbReference>
<name>A0ABN9KPV4_9NEOB</name>
<organism evidence="3 4">
    <name type="scientific">Ranitomeya imitator</name>
    <name type="common">mimic poison frog</name>
    <dbReference type="NCBI Taxonomy" id="111125"/>
    <lineage>
        <taxon>Eukaryota</taxon>
        <taxon>Metazoa</taxon>
        <taxon>Chordata</taxon>
        <taxon>Craniata</taxon>
        <taxon>Vertebrata</taxon>
        <taxon>Euteleostomi</taxon>
        <taxon>Amphibia</taxon>
        <taxon>Batrachia</taxon>
        <taxon>Anura</taxon>
        <taxon>Neobatrachia</taxon>
        <taxon>Hyloidea</taxon>
        <taxon>Dendrobatidae</taxon>
        <taxon>Dendrobatinae</taxon>
        <taxon>Ranitomeya</taxon>
    </lineage>
</organism>
<accession>A0ABN9KPV4</accession>
<keyword evidence="1" id="KW-0175">Coiled coil</keyword>
<dbReference type="InterPro" id="IPR000477">
    <property type="entry name" value="RT_dom"/>
</dbReference>
<protein>
    <recommendedName>
        <fullName evidence="2">Reverse transcriptase domain-containing protein</fullName>
    </recommendedName>
</protein>
<dbReference type="PROSITE" id="PS50878">
    <property type="entry name" value="RT_POL"/>
    <property type="match status" value="1"/>
</dbReference>
<sequence>MELGVFQYTSEEEERILGGIEGEACFLRTPSTTELKRKYESDVKRLVNLQLHMMTLGQYYKEGKIPRGLRSGIRPNLFQGNAIYCARFVMISNKYAMDTILLNIDFLQIEIKKLQANIGEFECKIQTLLTADEWSTFKEKVDKESVKLRNDLEEIKRRKWNRDLEDYEIGHIYTWQKESSKPVWKKKGGCNDNHMSNVNEKLTNNDIISHRPGQWYGRTIKRKRRGGKRHHRYQKKTRKEQITATKTSNLQEKGSELVINISNKVLTPTQISILSRGLSFAPCTHTEWFDLQVDMERFFRSIKLKEWFHDKNIVNKTGGSEFDSKNLGLRQSSDFVPPTNSAIINAFETAVKRDIEEIRDGASEKFKHPNISGEEYRALQELVHDDDIIIKPADKGGAVVIMDKGKYIAEINRQLRDEMVYQRLDGDPKFGIMGEINDCLKEALENQIIDQELKNYLTIEFPRTPVLYITPKIHKSLVDPAGRPIVSGVDSVFSRIGTFLDKILNPIAKKSKSYIQDTTDFLNKLEAIKLESEVILVSFDVISLYTSIEHNSGIKAIEKKLNLLGISVIGKTFLIRLLEIILRRSYFLFGDTFYSQKRGTAMGANMAPAYANLVMSVLEEDLVYVSHHFRHVLVWWRYIDDVFLLWKGTEKELEDFHQYLNGIDETIKFTVISSRTNIQFLDVSVKLNNGELTTTLFVKETDRNNLLVYDSQHPHNMVRSIPLSQLLRVRRIVKEEGEIDGVMDTLAKKFLKRGYPQGVINTAKEAASNKDRKELLEKDRQYRKRPLTRIPCVMTYTEESGNIAGIIKKHWGMLTSCLPEIKEFKEPPLFSYRRSKNIKDYVVKSDIGPLKTKSQTTLTGGSQKGCFPCLSCVNCKYMLKGSTFKHPVTNKEYTIKQFLTCNSDYVIYLLECPCKLWYIGETTCELKVRINNHRHSIRKKRVDLPVSKHFTELGRTEKDLKF</sequence>
<dbReference type="Pfam" id="PF26215">
    <property type="entry name" value="HTH_animal"/>
    <property type="match status" value="1"/>
</dbReference>
<dbReference type="InterPro" id="IPR058912">
    <property type="entry name" value="HTH_animal"/>
</dbReference>
<dbReference type="PANTHER" id="PTHR21301:SF12">
    <property type="match status" value="1"/>
</dbReference>